<dbReference type="SUPFAM" id="SSF50969">
    <property type="entry name" value="YVTN repeat-like/Quinoprotein amine dehydrogenase"/>
    <property type="match status" value="1"/>
</dbReference>
<dbReference type="SUPFAM" id="SSF50978">
    <property type="entry name" value="WD40 repeat-like"/>
    <property type="match status" value="1"/>
</dbReference>
<feature type="domain" description="Novel STAND NTPase 1" evidence="5">
    <location>
        <begin position="237"/>
        <end position="649"/>
    </location>
</feature>
<dbReference type="Gene3D" id="2.130.10.10">
    <property type="entry name" value="YVTN repeat-like/Quinoprotein amine dehydrogenase"/>
    <property type="match status" value="6"/>
</dbReference>
<dbReference type="InterPro" id="IPR011047">
    <property type="entry name" value="Quinoprotein_ADH-like_sf"/>
</dbReference>
<sequence length="1434" mass="150868">MTRSDRSDDDEAGKARMRAAVAEVVGTSAARLRAASAPALIGILSASALTPLAVAPAGGMVTAGIAVLGSVGANVLTDVVTAAVAKLRPDEAGAPQAVAAVRQAFLDRVEAAFTSSSATDQRVREEVIALFATYDIAGTALEAAAGLDDTELLPRMVGVFADLTATVSGFGSVLVNTRLDVHALHEDLRREIARQSADRERSRQTGADLRRLLDAVRALRIPQSRPADVPARWDGSPFLGLMPFEEKHSAVFYGRHRLTQELTEKLGERLSTGEILLVIGASGAGKSSLLRAGLLAAVADDRLVPGSSRWPRWALNPSASPVQHLAANLAALGAGDAASVYQALLSHPERAHLLAAQIVASASPNPDPPRLVLIVDQLEELFTLGIEPAEQQTFLIALHAMATNPTGPDGVPAALVVVGIRGDFLDHATAFPALERAAQNGVFTVGPMTERELTQAITGPAAEAGVAVSAELTAAILHDLRDRTPVVGFDSGALPLLSQVMFVMWQAGDAERLTVAGYNRTGGIAGIVQTSAESAYLGLTERHRDLARRVLVHLTRVTDGRLTRNLSTYGALRMATGCADSDLDAVLDAFTAQRLITRAEGGSVSIAHEELLRSWTRLHGWLQSGLADQALHRALIDDVQDWNAHGNDASYLYRGVQLDAVQEAVDRWITDPGRSLIVDDDVREFLAVSTRRNRRRRRVYQSIAAAMAVLIVATTGAAVLAGRNASLAARNARSVEQQHAVALSRQLAAQSQAVSPTEWGLGQRLAAAALHTSFTREAADAASARLAHYGDILQYPGQAMAIAFSPDGRNLAVAGNARIWLWHLAGGRTTGAPLATDPTGTVNALAFSPDSTTLAFGTDDGVVQLLSVVTGRPIGAALVEKARPLPDCDGCMTSSQVQSVAFSPDGSMLLIASHSSMRLWHLGATRAVDKLADDGAEAGAFSPDGTWLAVSRGSTVELWNPATGRRVRSIPASRGLVEAVAFSPDGKMLATGGGNDRAVRVWNLATGRQTTAPMAGHTRAVESVAFSPDGKLLASGGDDNAVRLWNPATGRQIGATLTGHTDVVSTVTFSPGGRSLASASWDGTVRLWNPSTGLALDGPVVAEGGRKAVAYSPDGKLLAYGTDDNRAYFVNLTNGSAIGRGLDMQSNRADAMAFSPDGRLLATNSFDQVLMWSPHTGLPVGEPMISPPTKAIEDERSVNVVNAISFSPDGTTIASGSNDGLVRLWNVATRQQIGRPLTGHSGQVSALAFSRDGKILASAGQDMTIRLWDPATHRQIGRSLPGGAEIFSVAFNRDGSLLASGGSDNAVRLWNPATGRAVGPVLTGHTDPVTAVAFSPDGTMLASASQDETARLWNPATGEQVGVPLTGHSSTVWSVAFSTDGSTLATTSYDETVRQWHLASFTDPIRRLCQQAGELTTEEWTTYASDEQFSEACG</sequence>
<dbReference type="PROSITE" id="PS50082">
    <property type="entry name" value="WD_REPEATS_2"/>
    <property type="match status" value="8"/>
</dbReference>
<dbReference type="InterPro" id="IPR027417">
    <property type="entry name" value="P-loop_NTPase"/>
</dbReference>
<dbReference type="PROSITE" id="PS00678">
    <property type="entry name" value="WD_REPEATS_1"/>
    <property type="match status" value="2"/>
</dbReference>
<dbReference type="InterPro" id="IPR015943">
    <property type="entry name" value="WD40/YVTN_repeat-like_dom_sf"/>
</dbReference>
<evidence type="ECO:0000256" key="1">
    <source>
        <dbReference type="ARBA" id="ARBA00022574"/>
    </source>
</evidence>
<keyword evidence="7" id="KW-1185">Reference proteome</keyword>
<dbReference type="RefSeq" id="WP_267568697.1">
    <property type="nucleotide sequence ID" value="NZ_JAPNTZ010000018.1"/>
</dbReference>
<feature type="repeat" description="WD" evidence="3">
    <location>
        <begin position="970"/>
        <end position="1012"/>
    </location>
</feature>
<dbReference type="InterPro" id="IPR011044">
    <property type="entry name" value="Quino_amine_DH_bsu"/>
</dbReference>
<dbReference type="SMART" id="SM00320">
    <property type="entry name" value="WD40"/>
    <property type="match status" value="14"/>
</dbReference>
<reference evidence="6" key="1">
    <citation type="submission" date="2022-11" db="EMBL/GenBank/DDBJ databases">
        <authorList>
            <person name="Somphong A."/>
            <person name="Phongsopitanun W."/>
        </authorList>
    </citation>
    <scope>NUCLEOTIDE SEQUENCE</scope>
    <source>
        <strain evidence="6">Pm04-4</strain>
    </source>
</reference>
<keyword evidence="2" id="KW-0677">Repeat</keyword>
<evidence type="ECO:0000256" key="4">
    <source>
        <dbReference type="SAM" id="Phobius"/>
    </source>
</evidence>
<keyword evidence="4" id="KW-1133">Transmembrane helix</keyword>
<dbReference type="SUPFAM" id="SSF50998">
    <property type="entry name" value="Quinoprotein alcohol dehydrogenase-like"/>
    <property type="match status" value="1"/>
</dbReference>
<keyword evidence="4" id="KW-0812">Transmembrane</keyword>
<evidence type="ECO:0000256" key="3">
    <source>
        <dbReference type="PROSITE-ProRule" id="PRU00221"/>
    </source>
</evidence>
<keyword evidence="1 3" id="KW-0853">WD repeat</keyword>
<feature type="repeat" description="WD" evidence="3">
    <location>
        <begin position="1237"/>
        <end position="1278"/>
    </location>
</feature>
<feature type="repeat" description="WD" evidence="3">
    <location>
        <begin position="1014"/>
        <end position="1055"/>
    </location>
</feature>
<dbReference type="PROSITE" id="PS50294">
    <property type="entry name" value="WD_REPEATS_REGION"/>
    <property type="match status" value="7"/>
</dbReference>
<dbReference type="Proteomes" id="UP001151002">
    <property type="component" value="Unassembled WGS sequence"/>
</dbReference>
<feature type="repeat" description="WD" evidence="3">
    <location>
        <begin position="1322"/>
        <end position="1363"/>
    </location>
</feature>
<gene>
    <name evidence="6" type="ORF">OWR29_39640</name>
</gene>
<comment type="caution">
    <text evidence="6">The sequence shown here is derived from an EMBL/GenBank/DDBJ whole genome shotgun (WGS) entry which is preliminary data.</text>
</comment>
<evidence type="ECO:0000259" key="5">
    <source>
        <dbReference type="Pfam" id="PF20703"/>
    </source>
</evidence>
<dbReference type="Pfam" id="PF20703">
    <property type="entry name" value="nSTAND1"/>
    <property type="match status" value="1"/>
</dbReference>
<evidence type="ECO:0000313" key="6">
    <source>
        <dbReference type="EMBL" id="MCY1144144.1"/>
    </source>
</evidence>
<keyword evidence="4" id="KW-0472">Membrane</keyword>
<accession>A0ABT4BC91</accession>
<organism evidence="6 7">
    <name type="scientific">Paractinoplanes pyxinae</name>
    <dbReference type="NCBI Taxonomy" id="2997416"/>
    <lineage>
        <taxon>Bacteria</taxon>
        <taxon>Bacillati</taxon>
        <taxon>Actinomycetota</taxon>
        <taxon>Actinomycetes</taxon>
        <taxon>Micromonosporales</taxon>
        <taxon>Micromonosporaceae</taxon>
        <taxon>Paractinoplanes</taxon>
    </lineage>
</organism>
<evidence type="ECO:0000256" key="2">
    <source>
        <dbReference type="ARBA" id="ARBA00022737"/>
    </source>
</evidence>
<dbReference type="CDD" id="cd00200">
    <property type="entry name" value="WD40"/>
    <property type="match status" value="2"/>
</dbReference>
<feature type="repeat" description="WD" evidence="3">
    <location>
        <begin position="1201"/>
        <end position="1235"/>
    </location>
</feature>
<dbReference type="InterPro" id="IPR020472">
    <property type="entry name" value="WD40_PAC1"/>
</dbReference>
<feature type="repeat" description="WD" evidence="3">
    <location>
        <begin position="1286"/>
        <end position="1320"/>
    </location>
</feature>
<dbReference type="InterPro" id="IPR049052">
    <property type="entry name" value="nSTAND1"/>
</dbReference>
<evidence type="ECO:0000313" key="7">
    <source>
        <dbReference type="Proteomes" id="UP001151002"/>
    </source>
</evidence>
<dbReference type="PANTHER" id="PTHR19879">
    <property type="entry name" value="TRANSCRIPTION INITIATION FACTOR TFIID"/>
    <property type="match status" value="1"/>
</dbReference>
<dbReference type="InterPro" id="IPR019775">
    <property type="entry name" value="WD40_repeat_CS"/>
</dbReference>
<dbReference type="PRINTS" id="PR00320">
    <property type="entry name" value="GPROTEINBRPT"/>
</dbReference>
<dbReference type="InterPro" id="IPR001680">
    <property type="entry name" value="WD40_rpt"/>
</dbReference>
<dbReference type="EMBL" id="JAPNTZ010000018">
    <property type="protein sequence ID" value="MCY1144144.1"/>
    <property type="molecule type" value="Genomic_DNA"/>
</dbReference>
<dbReference type="SUPFAM" id="SSF52540">
    <property type="entry name" value="P-loop containing nucleoside triphosphate hydrolases"/>
    <property type="match status" value="1"/>
</dbReference>
<feature type="transmembrane region" description="Helical" evidence="4">
    <location>
        <begin position="699"/>
        <end position="721"/>
    </location>
</feature>
<dbReference type="Pfam" id="PF00400">
    <property type="entry name" value="WD40"/>
    <property type="match status" value="10"/>
</dbReference>
<proteinExistence type="predicted"/>
<feature type="repeat" description="WD" evidence="3">
    <location>
        <begin position="1057"/>
        <end position="1089"/>
    </location>
</feature>
<feature type="repeat" description="WD" evidence="3">
    <location>
        <begin position="1365"/>
        <end position="1400"/>
    </location>
</feature>
<dbReference type="PANTHER" id="PTHR19879:SF9">
    <property type="entry name" value="TRANSCRIPTION INITIATION FACTOR TFIID SUBUNIT 5"/>
    <property type="match status" value="1"/>
</dbReference>
<name>A0ABT4BC91_9ACTN</name>
<dbReference type="InterPro" id="IPR036322">
    <property type="entry name" value="WD40_repeat_dom_sf"/>
</dbReference>
<protein>
    <recommendedName>
        <fullName evidence="5">Novel STAND NTPase 1 domain-containing protein</fullName>
    </recommendedName>
</protein>